<dbReference type="InterPro" id="IPR051053">
    <property type="entry name" value="ECH/Chromodomain_protein"/>
</dbReference>
<evidence type="ECO:0000256" key="2">
    <source>
        <dbReference type="ARBA" id="ARBA00023140"/>
    </source>
</evidence>
<dbReference type="PANTHER" id="PTHR43684:SF1">
    <property type="entry name" value="ENOYL-COA DELTA ISOMERASE 2"/>
    <property type="match status" value="1"/>
</dbReference>
<keyword evidence="4" id="KW-0456">Lyase</keyword>
<accession>A0A9E6XVH0</accession>
<gene>
    <name evidence="4" type="primary">paaF_1</name>
    <name evidence="4" type="ORF">DSM104329_01235</name>
</gene>
<name>A0A9E6XVH0_9ACTN</name>
<dbReference type="EC" id="4.2.1.17" evidence="4"/>
<organism evidence="4 5">
    <name type="scientific">Capillimicrobium parvum</name>
    <dbReference type="NCBI Taxonomy" id="2884022"/>
    <lineage>
        <taxon>Bacteria</taxon>
        <taxon>Bacillati</taxon>
        <taxon>Actinomycetota</taxon>
        <taxon>Thermoleophilia</taxon>
        <taxon>Solirubrobacterales</taxon>
        <taxon>Capillimicrobiaceae</taxon>
        <taxon>Capillimicrobium</taxon>
    </lineage>
</organism>
<dbReference type="InterPro" id="IPR001753">
    <property type="entry name" value="Enoyl-CoA_hydra/iso"/>
</dbReference>
<dbReference type="SUPFAM" id="SSF52096">
    <property type="entry name" value="ClpP/crotonase"/>
    <property type="match status" value="1"/>
</dbReference>
<reference evidence="4" key="1">
    <citation type="journal article" date="2022" name="Int. J. Syst. Evol. Microbiol.">
        <title>Pseudomonas aegrilactucae sp. nov. and Pseudomonas morbosilactucae sp. nov., pathogens causing bacterial rot of lettuce in Japan.</title>
        <authorList>
            <person name="Sawada H."/>
            <person name="Fujikawa T."/>
            <person name="Satou M."/>
        </authorList>
    </citation>
    <scope>NUCLEOTIDE SEQUENCE</scope>
    <source>
        <strain evidence="4">0166_1</strain>
    </source>
</reference>
<dbReference type="InterPro" id="IPR029045">
    <property type="entry name" value="ClpP/crotonase-like_dom_sf"/>
</dbReference>
<keyword evidence="3" id="KW-0413">Isomerase</keyword>
<evidence type="ECO:0000313" key="5">
    <source>
        <dbReference type="Proteomes" id="UP001162834"/>
    </source>
</evidence>
<proteinExistence type="predicted"/>
<dbReference type="GO" id="GO:0004165">
    <property type="term" value="F:delta(3)-delta(2)-enoyl-CoA isomerase activity"/>
    <property type="evidence" value="ECO:0007669"/>
    <property type="project" value="UniProtKB-ARBA"/>
</dbReference>
<dbReference type="Proteomes" id="UP001162834">
    <property type="component" value="Chromosome"/>
</dbReference>
<keyword evidence="2" id="KW-0576">Peroxisome</keyword>
<dbReference type="GO" id="GO:0004300">
    <property type="term" value="F:enoyl-CoA hydratase activity"/>
    <property type="evidence" value="ECO:0007669"/>
    <property type="project" value="UniProtKB-EC"/>
</dbReference>
<protein>
    <submittedName>
        <fullName evidence="4">2,3-dehydroadipyl-CoA hydratase</fullName>
        <ecNumber evidence="4">4.2.1.17</ecNumber>
    </submittedName>
</protein>
<dbReference type="Pfam" id="PF00378">
    <property type="entry name" value="ECH_1"/>
    <property type="match status" value="1"/>
</dbReference>
<evidence type="ECO:0000256" key="3">
    <source>
        <dbReference type="ARBA" id="ARBA00023235"/>
    </source>
</evidence>
<dbReference type="Gene3D" id="3.90.226.10">
    <property type="entry name" value="2-enoyl-CoA Hydratase, Chain A, domain 1"/>
    <property type="match status" value="1"/>
</dbReference>
<evidence type="ECO:0000313" key="4">
    <source>
        <dbReference type="EMBL" id="UGS34853.1"/>
    </source>
</evidence>
<dbReference type="EMBL" id="CP087164">
    <property type="protein sequence ID" value="UGS34853.1"/>
    <property type="molecule type" value="Genomic_DNA"/>
</dbReference>
<dbReference type="CDD" id="cd06558">
    <property type="entry name" value="crotonase-like"/>
    <property type="match status" value="1"/>
</dbReference>
<dbReference type="AlphaFoldDB" id="A0A9E6XVH0"/>
<keyword evidence="5" id="KW-1185">Reference proteome</keyword>
<dbReference type="KEGG" id="sbae:DSM104329_01235"/>
<evidence type="ECO:0000256" key="1">
    <source>
        <dbReference type="ARBA" id="ARBA00004275"/>
    </source>
</evidence>
<dbReference type="RefSeq" id="WP_259314519.1">
    <property type="nucleotide sequence ID" value="NZ_CP087164.1"/>
</dbReference>
<sequence length="268" mass="28468">MHADPVTSPPASAVALSERREGVLILTLNRPEALNAFNRALFDAVREGLEAAAADPQVGCVLVTGSGRAFTAGSDISDDAGPEPEPGGKDPYDAFIECVETFPKPLVAAVNGLAVGIGTTMLGHCELVLAGASARFRMPFTSLGLVPEAGSTSTIPSLMGRQPAVHALLTSSWIPAEEAARTGLVWQLTSDEELLAEALAVCEQIAAQPLESLMSTKRLLLDARLPAARAARDREEPEFRRLTERPAHLEALAAFRERRPPDFRSLLG</sequence>
<dbReference type="PANTHER" id="PTHR43684">
    <property type="match status" value="1"/>
</dbReference>
<comment type="subcellular location">
    <subcellularLocation>
        <location evidence="1">Peroxisome</location>
    </subcellularLocation>
</comment>